<evidence type="ECO:0000313" key="2">
    <source>
        <dbReference type="Proteomes" id="UP001283341"/>
    </source>
</evidence>
<reference evidence="1" key="1">
    <citation type="journal article" date="2023" name="Mol. Phylogenet. Evol.">
        <title>Genome-scale phylogeny and comparative genomics of the fungal order Sordariales.</title>
        <authorList>
            <person name="Hensen N."/>
            <person name="Bonometti L."/>
            <person name="Westerberg I."/>
            <person name="Brannstrom I.O."/>
            <person name="Guillou S."/>
            <person name="Cros-Aarteil S."/>
            <person name="Calhoun S."/>
            <person name="Haridas S."/>
            <person name="Kuo A."/>
            <person name="Mondo S."/>
            <person name="Pangilinan J."/>
            <person name="Riley R."/>
            <person name="LaButti K."/>
            <person name="Andreopoulos B."/>
            <person name="Lipzen A."/>
            <person name="Chen C."/>
            <person name="Yan M."/>
            <person name="Daum C."/>
            <person name="Ng V."/>
            <person name="Clum A."/>
            <person name="Steindorff A."/>
            <person name="Ohm R.A."/>
            <person name="Martin F."/>
            <person name="Silar P."/>
            <person name="Natvig D.O."/>
            <person name="Lalanne C."/>
            <person name="Gautier V."/>
            <person name="Ament-Velasquez S.L."/>
            <person name="Kruys A."/>
            <person name="Hutchinson M.I."/>
            <person name="Powell A.J."/>
            <person name="Barry K."/>
            <person name="Miller A.N."/>
            <person name="Grigoriev I.V."/>
            <person name="Debuchy R."/>
            <person name="Gladieux P."/>
            <person name="Hiltunen Thoren M."/>
            <person name="Johannesson H."/>
        </authorList>
    </citation>
    <scope>NUCLEOTIDE SEQUENCE</scope>
    <source>
        <strain evidence="1">CBS 118394</strain>
    </source>
</reference>
<dbReference type="AlphaFoldDB" id="A0AAE0M2S6"/>
<sequence length="219" mass="25243">MAACLRSSWRILFTPIDRIRGWVALLPNMTYRVSCLDPSAFWSALSRRPFRTGFQTPTHAEFSWLLADLELGSFPVGLLDADVRFVCLSLSLVLFTVLLPHCLHPSRVFDIMSRPDMRMAVSGSSPLCVIYRSRSTVKRWCNLTACISLASLLLGPNKSSVWLAQSCQRTQWVVHLRKLSLLDTRPVQHRELDRVHWTHLTWAYLQFYVLEPSFQQNHI</sequence>
<comment type="caution">
    <text evidence="1">The sequence shown here is derived from an EMBL/GenBank/DDBJ whole genome shotgun (WGS) entry which is preliminary data.</text>
</comment>
<reference evidence="1" key="2">
    <citation type="submission" date="2023-06" db="EMBL/GenBank/DDBJ databases">
        <authorList>
            <consortium name="Lawrence Berkeley National Laboratory"/>
            <person name="Haridas S."/>
            <person name="Hensen N."/>
            <person name="Bonometti L."/>
            <person name="Westerberg I."/>
            <person name="Brannstrom I.O."/>
            <person name="Guillou S."/>
            <person name="Cros-Aarteil S."/>
            <person name="Calhoun S."/>
            <person name="Kuo A."/>
            <person name="Mondo S."/>
            <person name="Pangilinan J."/>
            <person name="Riley R."/>
            <person name="Labutti K."/>
            <person name="Andreopoulos B."/>
            <person name="Lipzen A."/>
            <person name="Chen C."/>
            <person name="Yanf M."/>
            <person name="Daum C."/>
            <person name="Ng V."/>
            <person name="Clum A."/>
            <person name="Steindorff A."/>
            <person name="Ohm R."/>
            <person name="Martin F."/>
            <person name="Silar P."/>
            <person name="Natvig D."/>
            <person name="Lalanne C."/>
            <person name="Gautier V."/>
            <person name="Ament-Velasquez S.L."/>
            <person name="Kruys A."/>
            <person name="Hutchinson M.I."/>
            <person name="Powell A.J."/>
            <person name="Barry K."/>
            <person name="Miller A.N."/>
            <person name="Grigoriev I.V."/>
            <person name="Debuchy R."/>
            <person name="Gladieux P."/>
            <person name="Thoren M.H."/>
            <person name="Johannesson H."/>
        </authorList>
    </citation>
    <scope>NUCLEOTIDE SEQUENCE</scope>
    <source>
        <strain evidence="1">CBS 118394</strain>
    </source>
</reference>
<gene>
    <name evidence="1" type="ORF">B0H66DRAFT_301124</name>
</gene>
<evidence type="ECO:0000313" key="1">
    <source>
        <dbReference type="EMBL" id="KAK3316668.1"/>
    </source>
</evidence>
<organism evidence="1 2">
    <name type="scientific">Apodospora peruviana</name>
    <dbReference type="NCBI Taxonomy" id="516989"/>
    <lineage>
        <taxon>Eukaryota</taxon>
        <taxon>Fungi</taxon>
        <taxon>Dikarya</taxon>
        <taxon>Ascomycota</taxon>
        <taxon>Pezizomycotina</taxon>
        <taxon>Sordariomycetes</taxon>
        <taxon>Sordariomycetidae</taxon>
        <taxon>Sordariales</taxon>
        <taxon>Lasiosphaeriaceae</taxon>
        <taxon>Apodospora</taxon>
    </lineage>
</organism>
<proteinExistence type="predicted"/>
<accession>A0AAE0M2S6</accession>
<name>A0AAE0M2S6_9PEZI</name>
<protein>
    <submittedName>
        <fullName evidence="1">Uncharacterized protein</fullName>
    </submittedName>
</protein>
<dbReference type="EMBL" id="JAUEDM010000005">
    <property type="protein sequence ID" value="KAK3316668.1"/>
    <property type="molecule type" value="Genomic_DNA"/>
</dbReference>
<dbReference type="Proteomes" id="UP001283341">
    <property type="component" value="Unassembled WGS sequence"/>
</dbReference>
<keyword evidence="2" id="KW-1185">Reference proteome</keyword>